<evidence type="ECO:0000313" key="3">
    <source>
        <dbReference type="Proteomes" id="UP000789706"/>
    </source>
</evidence>
<name>A0A9N9ASM4_9GLOM</name>
<keyword evidence="1" id="KW-1133">Transmembrane helix</keyword>
<feature type="transmembrane region" description="Helical" evidence="1">
    <location>
        <begin position="171"/>
        <end position="193"/>
    </location>
</feature>
<organism evidence="2 3">
    <name type="scientific">Diversispora eburnea</name>
    <dbReference type="NCBI Taxonomy" id="1213867"/>
    <lineage>
        <taxon>Eukaryota</taxon>
        <taxon>Fungi</taxon>
        <taxon>Fungi incertae sedis</taxon>
        <taxon>Mucoromycota</taxon>
        <taxon>Glomeromycotina</taxon>
        <taxon>Glomeromycetes</taxon>
        <taxon>Diversisporales</taxon>
        <taxon>Diversisporaceae</taxon>
        <taxon>Diversispora</taxon>
    </lineage>
</organism>
<proteinExistence type="predicted"/>
<keyword evidence="1" id="KW-0812">Transmembrane</keyword>
<keyword evidence="3" id="KW-1185">Reference proteome</keyword>
<accession>A0A9N9ASM4</accession>
<dbReference type="Proteomes" id="UP000789706">
    <property type="component" value="Unassembled WGS sequence"/>
</dbReference>
<evidence type="ECO:0000256" key="1">
    <source>
        <dbReference type="SAM" id="Phobius"/>
    </source>
</evidence>
<keyword evidence="1" id="KW-0472">Membrane</keyword>
<dbReference type="EMBL" id="CAJVPK010000690">
    <property type="protein sequence ID" value="CAG8540226.1"/>
    <property type="molecule type" value="Genomic_DNA"/>
</dbReference>
<sequence>MRMINEEPGLKISYNTNMKEQPMPSGKCPVDFVNNSYNDSEEGYVYQLAFLPKGQIFLGSNDFLWFDILINDEKYNRFDQMTPMTMQAYDSESNGTNVRIFKIIILKWILFVRVNKNTIKKINSTNVFYVVTIETVEYSGSNGYYGRASINLKTPILEVEKEQRARSITEVLANIAALYGLTCGIYVFLFALLPPVEKVTKIKKNFGLIP</sequence>
<protein>
    <submittedName>
        <fullName evidence="2">9738_t:CDS:1</fullName>
    </submittedName>
</protein>
<gene>
    <name evidence="2" type="ORF">DEBURN_LOCUS6573</name>
</gene>
<dbReference type="OrthoDB" id="2447101at2759"/>
<reference evidence="2" key="1">
    <citation type="submission" date="2021-06" db="EMBL/GenBank/DDBJ databases">
        <authorList>
            <person name="Kallberg Y."/>
            <person name="Tangrot J."/>
            <person name="Rosling A."/>
        </authorList>
    </citation>
    <scope>NUCLEOTIDE SEQUENCE</scope>
    <source>
        <strain evidence="2">AZ414A</strain>
    </source>
</reference>
<dbReference type="AlphaFoldDB" id="A0A9N9ASM4"/>
<comment type="caution">
    <text evidence="2">The sequence shown here is derived from an EMBL/GenBank/DDBJ whole genome shotgun (WGS) entry which is preliminary data.</text>
</comment>
<evidence type="ECO:0000313" key="2">
    <source>
        <dbReference type="EMBL" id="CAG8540226.1"/>
    </source>
</evidence>